<keyword evidence="2" id="KW-1185">Reference proteome</keyword>
<dbReference type="RefSeq" id="WP_182160549.1">
    <property type="nucleotide sequence ID" value="NZ_JACEZT010000002.1"/>
</dbReference>
<accession>A0A7W2IAM0</accession>
<evidence type="ECO:0000313" key="1">
    <source>
        <dbReference type="EMBL" id="MBA5636419.1"/>
    </source>
</evidence>
<evidence type="ECO:0000313" key="2">
    <source>
        <dbReference type="Proteomes" id="UP000534388"/>
    </source>
</evidence>
<dbReference type="Proteomes" id="UP000534388">
    <property type="component" value="Unassembled WGS sequence"/>
</dbReference>
<sequence length="199" mass="20428">MSATLSACGGGGASAPAAAVVTPVTPTTPTYQLAATSTLLTAGVTVGTPNWPDGSTASGGNGAPVAGINCLVTEDYHIHAHLTILRDGNALAIPAHIGLQGCAYELHTHDQSGVIHIETSSARQFTLGQLFAVWGQPLSRSNVAGITGLPVTVLYNDSDTVLEWTGDIGALELTSHRSITIELGAPQYTVPAYRWDAGL</sequence>
<protein>
    <submittedName>
        <fullName evidence="1">Uncharacterized protein</fullName>
    </submittedName>
</protein>
<dbReference type="AlphaFoldDB" id="A0A7W2IAM0"/>
<reference evidence="1 2" key="1">
    <citation type="submission" date="2020-07" db="EMBL/GenBank/DDBJ databases">
        <title>Novel species isolated from subtropical streams in China.</title>
        <authorList>
            <person name="Lu H."/>
        </authorList>
    </citation>
    <scope>NUCLEOTIDE SEQUENCE [LARGE SCALE GENOMIC DNA]</scope>
    <source>
        <strain evidence="1 2">LX20W</strain>
    </source>
</reference>
<gene>
    <name evidence="1" type="ORF">H3H37_05065</name>
</gene>
<dbReference type="EMBL" id="JACEZT010000002">
    <property type="protein sequence ID" value="MBA5636419.1"/>
    <property type="molecule type" value="Genomic_DNA"/>
</dbReference>
<proteinExistence type="predicted"/>
<name>A0A7W2IAM0_9BURK</name>
<organism evidence="1 2">
    <name type="scientific">Rugamonas brunnea</name>
    <dbReference type="NCBI Taxonomy" id="2758569"/>
    <lineage>
        <taxon>Bacteria</taxon>
        <taxon>Pseudomonadati</taxon>
        <taxon>Pseudomonadota</taxon>
        <taxon>Betaproteobacteria</taxon>
        <taxon>Burkholderiales</taxon>
        <taxon>Oxalobacteraceae</taxon>
        <taxon>Telluria group</taxon>
        <taxon>Rugamonas</taxon>
    </lineage>
</organism>
<comment type="caution">
    <text evidence="1">The sequence shown here is derived from an EMBL/GenBank/DDBJ whole genome shotgun (WGS) entry which is preliminary data.</text>
</comment>